<feature type="compositionally biased region" description="Basic residues" evidence="1">
    <location>
        <begin position="1"/>
        <end position="10"/>
    </location>
</feature>
<dbReference type="RefSeq" id="WP_311514381.1">
    <property type="nucleotide sequence ID" value="NZ_JAVREP010000031.1"/>
</dbReference>
<comment type="caution">
    <text evidence="2">The sequence shown here is derived from an EMBL/GenBank/DDBJ whole genome shotgun (WGS) entry which is preliminary data.</text>
</comment>
<feature type="region of interest" description="Disordered" evidence="1">
    <location>
        <begin position="1"/>
        <end position="95"/>
    </location>
</feature>
<proteinExistence type="predicted"/>
<evidence type="ECO:0000256" key="1">
    <source>
        <dbReference type="SAM" id="MobiDB-lite"/>
    </source>
</evidence>
<organism evidence="2 3">
    <name type="scientific">Nocardiopsis lambiniae</name>
    <dbReference type="NCBI Taxonomy" id="3075539"/>
    <lineage>
        <taxon>Bacteria</taxon>
        <taxon>Bacillati</taxon>
        <taxon>Actinomycetota</taxon>
        <taxon>Actinomycetes</taxon>
        <taxon>Streptosporangiales</taxon>
        <taxon>Nocardiopsidaceae</taxon>
        <taxon>Nocardiopsis</taxon>
    </lineage>
</organism>
<feature type="compositionally biased region" description="Low complexity" evidence="1">
    <location>
        <begin position="34"/>
        <end position="43"/>
    </location>
</feature>
<dbReference type="Proteomes" id="UP001183390">
    <property type="component" value="Unassembled WGS sequence"/>
</dbReference>
<reference evidence="3" key="1">
    <citation type="submission" date="2023-07" db="EMBL/GenBank/DDBJ databases">
        <title>30 novel species of actinomycetes from the DSMZ collection.</title>
        <authorList>
            <person name="Nouioui I."/>
        </authorList>
    </citation>
    <scope>NUCLEOTIDE SEQUENCE [LARGE SCALE GENOMIC DNA]</scope>
    <source>
        <strain evidence="3">DSM 44743</strain>
    </source>
</reference>
<name>A0ABU2MGV4_9ACTN</name>
<accession>A0ABU2MGV4</accession>
<gene>
    <name evidence="2" type="ORF">RM479_26300</name>
</gene>
<dbReference type="EMBL" id="JAVREP010000031">
    <property type="protein sequence ID" value="MDT0331935.1"/>
    <property type="molecule type" value="Genomic_DNA"/>
</dbReference>
<evidence type="ECO:0000313" key="3">
    <source>
        <dbReference type="Proteomes" id="UP001183390"/>
    </source>
</evidence>
<keyword evidence="3" id="KW-1185">Reference proteome</keyword>
<protein>
    <submittedName>
        <fullName evidence="2">Uncharacterized protein</fullName>
    </submittedName>
</protein>
<sequence>MRNPLKKAQRLAKSPSTKGRSKPGNPLSGGRTAGPKGKGNPLTGPGGGSRNPLKRLASGKDPLKGPGDRTSPGGRRNRKNPLQWLGDLGRKRKTL</sequence>
<evidence type="ECO:0000313" key="2">
    <source>
        <dbReference type="EMBL" id="MDT0331935.1"/>
    </source>
</evidence>